<evidence type="ECO:0000313" key="5">
    <source>
        <dbReference type="EMBL" id="UWZ81583.1"/>
    </source>
</evidence>
<keyword evidence="6" id="KW-1185">Reference proteome</keyword>
<reference evidence="5" key="1">
    <citation type="journal article" date="2022" name="Environ. Microbiol.">
        <title>Geoalkalibacter halelectricus SAP #1 sp. nov. possessing extracellular electron transfer and mineral#reducing capabilities from a haloalkaline environment.</title>
        <authorList>
            <person name="Yadav S."/>
            <person name="Singh R."/>
            <person name="Sundharam S.S."/>
            <person name="Chaudhary S."/>
            <person name="Krishnamurthi S."/>
            <person name="Patil S.A."/>
        </authorList>
    </citation>
    <scope>NUCLEOTIDE SEQUENCE</scope>
    <source>
        <strain evidence="5">SAP-1</strain>
    </source>
</reference>
<evidence type="ECO:0000256" key="3">
    <source>
        <dbReference type="SAM" id="MobiDB-lite"/>
    </source>
</evidence>
<accession>A0ABY5ZR28</accession>
<keyword evidence="2" id="KW-0285">Flavoprotein</keyword>
<feature type="domain" description="Fumarate reductase/succinate dehydrogenase flavoprotein-like C-terminal" evidence="4">
    <location>
        <begin position="4"/>
        <end position="104"/>
    </location>
</feature>
<dbReference type="InterPro" id="IPR005288">
    <property type="entry name" value="NadB"/>
</dbReference>
<dbReference type="EMBL" id="CP092109">
    <property type="protein sequence ID" value="UWZ81583.1"/>
    <property type="molecule type" value="Genomic_DNA"/>
</dbReference>
<gene>
    <name evidence="5" type="ORF">L9S41_11105</name>
</gene>
<dbReference type="Gene3D" id="1.20.58.100">
    <property type="entry name" value="Fumarate reductase/succinate dehydrogenase flavoprotein-like, C-terminal domain"/>
    <property type="match status" value="1"/>
</dbReference>
<dbReference type="PANTHER" id="PTHR42716">
    <property type="entry name" value="L-ASPARTATE OXIDASE"/>
    <property type="match status" value="1"/>
</dbReference>
<dbReference type="SUPFAM" id="SSF46977">
    <property type="entry name" value="Succinate dehydrogenase/fumarate reductase flavoprotein C-terminal domain"/>
    <property type="match status" value="1"/>
</dbReference>
<dbReference type="InterPro" id="IPR037099">
    <property type="entry name" value="Fum_R/Succ_DH_flav-like_C_sf"/>
</dbReference>
<sequence length="121" mass="13828">MATSLPRLLWDHAGVVRSEAGLRRGQQELDRIEIQFTALSRIQSARRWLTLRNQLCIARPLLLAAEMRRESRGAHYRSDHPAQDDEKWKGSLRLRQGNDARPSLTFTEDEAAAHAFLVAPE</sequence>
<dbReference type="Proteomes" id="UP001060414">
    <property type="component" value="Chromosome"/>
</dbReference>
<evidence type="ECO:0000256" key="1">
    <source>
        <dbReference type="ARBA" id="ARBA00001974"/>
    </source>
</evidence>
<evidence type="ECO:0000313" key="6">
    <source>
        <dbReference type="Proteomes" id="UP001060414"/>
    </source>
</evidence>
<protein>
    <recommendedName>
        <fullName evidence="4">Fumarate reductase/succinate dehydrogenase flavoprotein-like C-terminal domain-containing protein</fullName>
    </recommendedName>
</protein>
<feature type="compositionally biased region" description="Basic and acidic residues" evidence="3">
    <location>
        <begin position="72"/>
        <end position="89"/>
    </location>
</feature>
<keyword evidence="2" id="KW-0274">FAD</keyword>
<evidence type="ECO:0000256" key="2">
    <source>
        <dbReference type="ARBA" id="ARBA00022827"/>
    </source>
</evidence>
<organism evidence="5 6">
    <name type="scientific">Geoalkalibacter halelectricus</name>
    <dbReference type="NCBI Taxonomy" id="2847045"/>
    <lineage>
        <taxon>Bacteria</taxon>
        <taxon>Pseudomonadati</taxon>
        <taxon>Thermodesulfobacteriota</taxon>
        <taxon>Desulfuromonadia</taxon>
        <taxon>Desulfuromonadales</taxon>
        <taxon>Geoalkalibacteraceae</taxon>
        <taxon>Geoalkalibacter</taxon>
    </lineage>
</organism>
<dbReference type="InterPro" id="IPR015939">
    <property type="entry name" value="Fum_Rdtase/Succ_DH_flav-like_C"/>
</dbReference>
<dbReference type="PANTHER" id="PTHR42716:SF2">
    <property type="entry name" value="L-ASPARTATE OXIDASE, CHLOROPLASTIC"/>
    <property type="match status" value="1"/>
</dbReference>
<evidence type="ECO:0000259" key="4">
    <source>
        <dbReference type="Pfam" id="PF02910"/>
    </source>
</evidence>
<proteinExistence type="predicted"/>
<comment type="cofactor">
    <cofactor evidence="1">
        <name>FAD</name>
        <dbReference type="ChEBI" id="CHEBI:57692"/>
    </cofactor>
</comment>
<feature type="region of interest" description="Disordered" evidence="3">
    <location>
        <begin position="72"/>
        <end position="94"/>
    </location>
</feature>
<dbReference type="Pfam" id="PF02910">
    <property type="entry name" value="Succ_DH_flav_C"/>
    <property type="match status" value="1"/>
</dbReference>
<name>A0ABY5ZR28_9BACT</name>